<accession>A0AAV8PI49</accession>
<sequence length="71" mass="7773">MSPSSFSPPVDNLGVISADIPSKEEEPLPYLTPLCNHSTALRPTLRVQSHRLLPRSLARSCGRKSIHALIL</sequence>
<evidence type="ECO:0000313" key="1">
    <source>
        <dbReference type="EMBL" id="KAJ8491303.1"/>
    </source>
</evidence>
<gene>
    <name evidence="1" type="ORF">OPV22_013024</name>
</gene>
<evidence type="ECO:0000313" key="2">
    <source>
        <dbReference type="Proteomes" id="UP001222027"/>
    </source>
</evidence>
<keyword evidence="2" id="KW-1185">Reference proteome</keyword>
<proteinExistence type="predicted"/>
<organism evidence="1 2">
    <name type="scientific">Ensete ventricosum</name>
    <name type="common">Abyssinian banana</name>
    <name type="synonym">Musa ensete</name>
    <dbReference type="NCBI Taxonomy" id="4639"/>
    <lineage>
        <taxon>Eukaryota</taxon>
        <taxon>Viridiplantae</taxon>
        <taxon>Streptophyta</taxon>
        <taxon>Embryophyta</taxon>
        <taxon>Tracheophyta</taxon>
        <taxon>Spermatophyta</taxon>
        <taxon>Magnoliopsida</taxon>
        <taxon>Liliopsida</taxon>
        <taxon>Zingiberales</taxon>
        <taxon>Musaceae</taxon>
        <taxon>Ensete</taxon>
    </lineage>
</organism>
<dbReference type="Proteomes" id="UP001222027">
    <property type="component" value="Unassembled WGS sequence"/>
</dbReference>
<name>A0AAV8PI49_ENSVE</name>
<dbReference type="EMBL" id="JAQQAF010000004">
    <property type="protein sequence ID" value="KAJ8491303.1"/>
    <property type="molecule type" value="Genomic_DNA"/>
</dbReference>
<dbReference type="AlphaFoldDB" id="A0AAV8PI49"/>
<reference evidence="1 2" key="1">
    <citation type="submission" date="2022-12" db="EMBL/GenBank/DDBJ databases">
        <title>Chromosome-scale assembly of the Ensete ventricosum genome.</title>
        <authorList>
            <person name="Dussert Y."/>
            <person name="Stocks J."/>
            <person name="Wendawek A."/>
            <person name="Woldeyes F."/>
            <person name="Nichols R.A."/>
            <person name="Borrell J.S."/>
        </authorList>
    </citation>
    <scope>NUCLEOTIDE SEQUENCE [LARGE SCALE GENOMIC DNA]</scope>
    <source>
        <strain evidence="2">cv. Maze</strain>
        <tissue evidence="1">Seeds</tissue>
    </source>
</reference>
<protein>
    <submittedName>
        <fullName evidence="1">Uncharacterized protein</fullName>
    </submittedName>
</protein>
<comment type="caution">
    <text evidence="1">The sequence shown here is derived from an EMBL/GenBank/DDBJ whole genome shotgun (WGS) entry which is preliminary data.</text>
</comment>